<evidence type="ECO:0000259" key="3">
    <source>
        <dbReference type="Pfam" id="PF18962"/>
    </source>
</evidence>
<keyword evidence="5" id="KW-1185">Reference proteome</keyword>
<dbReference type="InterPro" id="IPR026444">
    <property type="entry name" value="Secre_tail"/>
</dbReference>
<accession>A0A2S5A6R9</accession>
<feature type="domain" description="Secretion system C-terminal sorting" evidence="3">
    <location>
        <begin position="520"/>
        <end position="591"/>
    </location>
</feature>
<dbReference type="Proteomes" id="UP000237310">
    <property type="component" value="Unassembled WGS sequence"/>
</dbReference>
<protein>
    <submittedName>
        <fullName evidence="4">Secretion protein</fullName>
    </submittedName>
</protein>
<feature type="signal peptide" evidence="2">
    <location>
        <begin position="1"/>
        <end position="23"/>
    </location>
</feature>
<dbReference type="RefSeq" id="WP_103806647.1">
    <property type="nucleotide sequence ID" value="NZ_PQVG01000007.1"/>
</dbReference>
<proteinExistence type="predicted"/>
<evidence type="ECO:0000313" key="4">
    <source>
        <dbReference type="EMBL" id="POY38214.1"/>
    </source>
</evidence>
<evidence type="ECO:0000256" key="1">
    <source>
        <dbReference type="ARBA" id="ARBA00022729"/>
    </source>
</evidence>
<organism evidence="4 5">
    <name type="scientific">Flavobacterium alvei</name>
    <dbReference type="NCBI Taxonomy" id="2080416"/>
    <lineage>
        <taxon>Bacteria</taxon>
        <taxon>Pseudomonadati</taxon>
        <taxon>Bacteroidota</taxon>
        <taxon>Flavobacteriia</taxon>
        <taxon>Flavobacteriales</taxon>
        <taxon>Flavobacteriaceae</taxon>
        <taxon>Flavobacterium</taxon>
    </lineage>
</organism>
<reference evidence="4 5" key="1">
    <citation type="submission" date="2018-01" db="EMBL/GenBank/DDBJ databases">
        <authorList>
            <person name="Gaut B.S."/>
            <person name="Morton B.R."/>
            <person name="Clegg M.T."/>
            <person name="Duvall M.R."/>
        </authorList>
    </citation>
    <scope>NUCLEOTIDE SEQUENCE [LARGE SCALE GENOMIC DNA]</scope>
    <source>
        <strain evidence="4 5">HR-AY</strain>
    </source>
</reference>
<gene>
    <name evidence="4" type="ORF">C3L50_13205</name>
</gene>
<feature type="chain" id="PRO_5015578847" evidence="2">
    <location>
        <begin position="24"/>
        <end position="593"/>
    </location>
</feature>
<evidence type="ECO:0000256" key="2">
    <source>
        <dbReference type="SAM" id="SignalP"/>
    </source>
</evidence>
<sequence length="593" mass="65845">MKNILKNQLLLVAYILMQPQINAQDMFVKDNASVYVYVSNQYVFIKNDLELNGSNSNFFLRKEGQLLQGTTGSGANKGTGKLSVFQEGTVNNFQYNYWCSPVGNTATSNAINTAFGISQLGRPITTTVTTPASILATNKYDGIANPLAISSYWIYKFIIKSSYSDWVYVGSNATINPGEGFTMKGTSGTDNIDIHGDEVQNNPDGKHQRYDFRGKPNDGTIDIPVLEGELTFTGNPYPSAIDLQAFLLNESNCTGVAYFWEQDKTVNSHYIADYKGGYGSYSGDTDIYIPAVFYSYNGSGGEVIPGTSSSNNYKRRYSPIGQGFMIEGENNGNVQMKNSYRVFVKEGVANNSQFEKRTNTKTVAPTAIIPQIRFNTTLDNGPISQMVLAFSPLSTEGVDRAMDALSPNDGPANSYFVINNNEYVIEVVPFDIDKKIAVGFRNCAQANYKIMVNEMLNIPEVTNVYLHDKITNQYYDIKNCFYDLTLPAGTNNTQYEITFKNGTTLGTDKFVENNFEVYQNNTSKNVTVENPMQKEIATYNLYDVVGRLISSKTQLGTDLSYEFSTANLRDGIYIVKLTSSDKIEMGTKIIVKN</sequence>
<name>A0A2S5A6R9_9FLAO</name>
<dbReference type="EMBL" id="PQVG01000007">
    <property type="protein sequence ID" value="POY38214.1"/>
    <property type="molecule type" value="Genomic_DNA"/>
</dbReference>
<comment type="caution">
    <text evidence="4">The sequence shown here is derived from an EMBL/GenBank/DDBJ whole genome shotgun (WGS) entry which is preliminary data.</text>
</comment>
<keyword evidence="1 2" id="KW-0732">Signal</keyword>
<evidence type="ECO:0000313" key="5">
    <source>
        <dbReference type="Proteomes" id="UP000237310"/>
    </source>
</evidence>
<dbReference type="Pfam" id="PF18962">
    <property type="entry name" value="Por_Secre_tail"/>
    <property type="match status" value="1"/>
</dbReference>
<dbReference type="NCBIfam" id="TIGR04183">
    <property type="entry name" value="Por_Secre_tail"/>
    <property type="match status" value="1"/>
</dbReference>
<dbReference type="AlphaFoldDB" id="A0A2S5A6R9"/>
<dbReference type="OrthoDB" id="2582440at2"/>